<feature type="compositionally biased region" description="Basic and acidic residues" evidence="9">
    <location>
        <begin position="1053"/>
        <end position="1065"/>
    </location>
</feature>
<dbReference type="InterPro" id="IPR002044">
    <property type="entry name" value="CBM20"/>
</dbReference>
<comment type="subcellular location">
    <subcellularLocation>
        <location evidence="2">Plastid</location>
        <location evidence="2">Amyloplast</location>
    </subcellularLocation>
</comment>
<feature type="coiled-coil region" evidence="8">
    <location>
        <begin position="950"/>
        <end position="1037"/>
    </location>
</feature>
<dbReference type="PANTHER" id="PTHR45825:SF11">
    <property type="entry name" value="ALPHA AMYLASE DOMAIN-CONTAINING PROTEIN"/>
    <property type="match status" value="1"/>
</dbReference>
<dbReference type="CDD" id="cd05467">
    <property type="entry name" value="CBM20"/>
    <property type="match status" value="1"/>
</dbReference>
<evidence type="ECO:0000313" key="11">
    <source>
        <dbReference type="EMBL" id="CAJ1382985.1"/>
    </source>
</evidence>
<keyword evidence="7" id="KW-0934">Plastid</keyword>
<reference evidence="11" key="1">
    <citation type="submission" date="2023-08" db="EMBL/GenBank/DDBJ databases">
        <authorList>
            <person name="Chen Y."/>
            <person name="Shah S."/>
            <person name="Dougan E. K."/>
            <person name="Thang M."/>
            <person name="Chan C."/>
        </authorList>
    </citation>
    <scope>NUCLEOTIDE SEQUENCE</scope>
</reference>
<dbReference type="Pfam" id="PF08323">
    <property type="entry name" value="Glyco_transf_5"/>
    <property type="match status" value="1"/>
</dbReference>
<dbReference type="Pfam" id="PF00534">
    <property type="entry name" value="Glycos_transf_1"/>
    <property type="match status" value="1"/>
</dbReference>
<feature type="region of interest" description="Disordered" evidence="9">
    <location>
        <begin position="1038"/>
        <end position="1065"/>
    </location>
</feature>
<dbReference type="Gene3D" id="2.60.40.10">
    <property type="entry name" value="Immunoglobulins"/>
    <property type="match status" value="1"/>
</dbReference>
<dbReference type="PANTHER" id="PTHR45825">
    <property type="entry name" value="GRANULE-BOUND STARCH SYNTHASE 1, CHLOROPLASTIC/AMYLOPLASTIC"/>
    <property type="match status" value="1"/>
</dbReference>
<sequence>MSGYPPPNTAPTVFKVRCQSTRPGEAVFVIGSHDALGSWSTAMALPLTTTSELFPTWKSASVPLPAGQMVEYKFVIQREDRQGNPQWQSFQGNYRVTPEAGKVIEALSSWEKATVEITSSEDLGEKKPLRPRSLTNQEKAAASAAAKHEKEEILLKMAESSVDKAQAEVTSECPLAVTLQDRPMSRRNFSQSLFLDDENVGEAEGDGKTPKAADAKTPKAADAKTPKAADDKTPKAESKTPKSAEASGDVVISQIPMDEAEVPLQDEDESPSRRGVSLKHVSSFAALAEETPPEVKAEHRKGKKVAQSHYDAFNINVPVIVVTSEVAPFSKTGGLGMVAASYAFEFARNGHRTMVIAPKYKHYDGLSYLGETRVRVDDREELVKYFYLRKDYGGGQGTDFLFVDGPGIERDGGLYNDNDGREYPDNLRRFTLLSLAAMEAPLILDINGQGRYGDKVTFLANDWQAGLVPLYMCYKYRKNDVYSQARVIYVIHNLGYQGMYHGYNACKFFGIDQKAASDLGLGDCVNLSKGALICTDRVITVSPNYAREIQTPSGGFSLQDFVSAKAASLRLAGILNGIDDCWDPMEDKDIAENFSVENFEQGKAANKAYMQKLLGLEENPDLCVIGFVGRLTWQKGVDVMASVISWLMTDTGNGVTGNVQLILMGQGDKQYSDTLRWAEGSFKGRVCGYVGFDPKVEHQMMAGCDLLLMPSRYEPCGLPQMYSQMYGCLPVVHATGGLVDSVKDISCGIQAATGFLINPLSGNKLKEVLFQATELYLKRKEDFHTMQRSAMMSDYYWPKAMDEYEQQIDIVLYVQLPQESPLQAASELHAAAPNTRSRGRDPRDQIEELEDANFKLTRATDRVERRLAELERQIATTDERTERTVGIARREMMAFLEKSVQEVNQRCDALKQDDADILKELDVVRQHSKSVEQKDLKHHKDLLAQLDAFARRVDEQYDETIDSLDKLKEEDSRLDSEAQMTREEHRKQLEQQLAELQRLEEDKVSIALWQSEGDAMLGRITQDVEKLQKALDQEMADVHSRLKTESDSTAQKFSKEQSEREASDQELHRILAETTQRVDAEHSQLAADTQASFKAASAALEEARQMLTESIDSQVSNLASQTERHFDQLEHTVEHKDEKLHKRVDELTGKSEATFQSIAERLEAMVQEERARLGQLNQELSENMVKARADMYSAIERVRSDYEQDAARLDSDLSDLHMKYDVTKQEINFFQSKLKDQREWTERCLAESSTATRAAALDSQEGLAATTKMLHALRDDAVSFREKMAKYISILQHSSDQQGEAINSLEINRTRMRAELDALVTDHKAYTTDMDDWADDVRVKVERIFRALEPTKVEWRIEKAMQKSKELRKPLAVKSPTFGVRGIREGHLEFFPDGHNNSPDGKACLRLFVPPQAHIRYQCWIGKSSEGPRERFPGDTMSVDMFLSDWEEQISDDGAVPVVLEILRDFNNDDASLSREIRINSA</sequence>
<keyword evidence="6" id="KW-0808">Transferase</keyword>
<dbReference type="NCBIfam" id="TIGR02095">
    <property type="entry name" value="glgA"/>
    <property type="match status" value="1"/>
</dbReference>
<dbReference type="Gene3D" id="3.40.50.2000">
    <property type="entry name" value="Glycogen Phosphorylase B"/>
    <property type="match status" value="2"/>
</dbReference>
<feature type="region of interest" description="Disordered" evidence="9">
    <location>
        <begin position="120"/>
        <end position="146"/>
    </location>
</feature>
<evidence type="ECO:0000313" key="12">
    <source>
        <dbReference type="Proteomes" id="UP001178507"/>
    </source>
</evidence>
<dbReference type="InterPro" id="IPR011835">
    <property type="entry name" value="GS/SS"/>
</dbReference>
<keyword evidence="8" id="KW-0175">Coiled coil</keyword>
<accession>A0AA36I8K7</accession>
<evidence type="ECO:0000256" key="1">
    <source>
        <dbReference type="ARBA" id="ARBA00001478"/>
    </source>
</evidence>
<dbReference type="SUPFAM" id="SSF53756">
    <property type="entry name" value="UDP-Glycosyltransferase/glycogen phosphorylase"/>
    <property type="match status" value="1"/>
</dbReference>
<evidence type="ECO:0000256" key="9">
    <source>
        <dbReference type="SAM" id="MobiDB-lite"/>
    </source>
</evidence>
<feature type="region of interest" description="Disordered" evidence="9">
    <location>
        <begin position="193"/>
        <end position="255"/>
    </location>
</feature>
<feature type="coiled-coil region" evidence="8">
    <location>
        <begin position="1159"/>
        <end position="1190"/>
    </location>
</feature>
<dbReference type="Proteomes" id="UP001178507">
    <property type="component" value="Unassembled WGS sequence"/>
</dbReference>
<comment type="caution">
    <text evidence="11">The sequence shown here is derived from an EMBL/GenBank/DDBJ whole genome shotgun (WGS) entry which is preliminary data.</text>
</comment>
<comment type="catalytic activity">
    <reaction evidence="1">
        <text>[(1-&gt;4)-alpha-D-glucosyl](n) + ADP-alpha-D-glucose = [(1-&gt;4)-alpha-D-glucosyl](n+1) + ADP + H(+)</text>
        <dbReference type="Rhea" id="RHEA:18189"/>
        <dbReference type="Rhea" id="RHEA-COMP:9584"/>
        <dbReference type="Rhea" id="RHEA-COMP:9587"/>
        <dbReference type="ChEBI" id="CHEBI:15378"/>
        <dbReference type="ChEBI" id="CHEBI:15444"/>
        <dbReference type="ChEBI" id="CHEBI:57498"/>
        <dbReference type="ChEBI" id="CHEBI:456216"/>
        <dbReference type="EC" id="2.4.1.21"/>
    </reaction>
</comment>
<evidence type="ECO:0000256" key="5">
    <source>
        <dbReference type="ARBA" id="ARBA00022676"/>
    </source>
</evidence>
<name>A0AA36I8K7_9DINO</name>
<dbReference type="Pfam" id="PF00686">
    <property type="entry name" value="CBM_20"/>
    <property type="match status" value="1"/>
</dbReference>
<proteinExistence type="inferred from homology"/>
<dbReference type="CDD" id="cd03791">
    <property type="entry name" value="GT5_Glycogen_synthase_DULL1-like"/>
    <property type="match status" value="1"/>
</dbReference>
<evidence type="ECO:0000256" key="3">
    <source>
        <dbReference type="ARBA" id="ARBA00010281"/>
    </source>
</evidence>
<feature type="compositionally biased region" description="Acidic residues" evidence="9">
    <location>
        <begin position="195"/>
        <end position="204"/>
    </location>
</feature>
<organism evidence="11 12">
    <name type="scientific">Effrenium voratum</name>
    <dbReference type="NCBI Taxonomy" id="2562239"/>
    <lineage>
        <taxon>Eukaryota</taxon>
        <taxon>Sar</taxon>
        <taxon>Alveolata</taxon>
        <taxon>Dinophyceae</taxon>
        <taxon>Suessiales</taxon>
        <taxon>Symbiodiniaceae</taxon>
        <taxon>Effrenium</taxon>
    </lineage>
</organism>
<feature type="domain" description="CBM20" evidence="10">
    <location>
        <begin position="4"/>
        <end position="112"/>
    </location>
</feature>
<gene>
    <name evidence="11" type="ORF">EVOR1521_LOCUS10227</name>
</gene>
<evidence type="ECO:0000256" key="4">
    <source>
        <dbReference type="ARBA" id="ARBA00012588"/>
    </source>
</evidence>
<dbReference type="InterPro" id="IPR013784">
    <property type="entry name" value="Carb-bd-like_fold"/>
</dbReference>
<protein>
    <recommendedName>
        <fullName evidence="4">starch synthase</fullName>
        <ecNumber evidence="4">2.4.1.21</ecNumber>
    </recommendedName>
</protein>
<dbReference type="SMART" id="SM01065">
    <property type="entry name" value="CBM_2"/>
    <property type="match status" value="1"/>
</dbReference>
<dbReference type="EMBL" id="CAUJNA010000968">
    <property type="protein sequence ID" value="CAJ1382985.1"/>
    <property type="molecule type" value="Genomic_DNA"/>
</dbReference>
<dbReference type="EC" id="2.4.1.21" evidence="4"/>
<comment type="similarity">
    <text evidence="3">Belongs to the glycosyltransferase 1 family. Bacterial/plant glycogen synthase subfamily.</text>
</comment>
<dbReference type="InterPro" id="IPR013534">
    <property type="entry name" value="Starch_synth_cat_dom"/>
</dbReference>
<dbReference type="GO" id="GO:0009011">
    <property type="term" value="F:alpha-1,4-glucan glucosyltransferase (ADP-glucose donor) activity"/>
    <property type="evidence" value="ECO:0007669"/>
    <property type="project" value="UniProtKB-EC"/>
</dbReference>
<dbReference type="InterPro" id="IPR001296">
    <property type="entry name" value="Glyco_trans_1"/>
</dbReference>
<dbReference type="GO" id="GO:0004373">
    <property type="term" value="F:alpha-1,4-glucan glucosyltransferase (UDP-glucose donor) activity"/>
    <property type="evidence" value="ECO:0007669"/>
    <property type="project" value="InterPro"/>
</dbReference>
<keyword evidence="7" id="KW-0035">Amyloplast</keyword>
<keyword evidence="5" id="KW-0328">Glycosyltransferase</keyword>
<dbReference type="InterPro" id="IPR013783">
    <property type="entry name" value="Ig-like_fold"/>
</dbReference>
<evidence type="ECO:0000259" key="10">
    <source>
        <dbReference type="PROSITE" id="PS51166"/>
    </source>
</evidence>
<evidence type="ECO:0000256" key="8">
    <source>
        <dbReference type="SAM" id="Coils"/>
    </source>
</evidence>
<evidence type="ECO:0000256" key="6">
    <source>
        <dbReference type="ARBA" id="ARBA00022679"/>
    </source>
</evidence>
<dbReference type="HAMAP" id="MF_00484">
    <property type="entry name" value="Glycogen_synth"/>
    <property type="match status" value="1"/>
</dbReference>
<dbReference type="PROSITE" id="PS51166">
    <property type="entry name" value="CBM20"/>
    <property type="match status" value="1"/>
</dbReference>
<feature type="coiled-coil region" evidence="8">
    <location>
        <begin position="846"/>
        <end position="913"/>
    </location>
</feature>
<feature type="compositionally biased region" description="Basic and acidic residues" evidence="9">
    <location>
        <begin position="205"/>
        <end position="242"/>
    </location>
</feature>
<evidence type="ECO:0000256" key="2">
    <source>
        <dbReference type="ARBA" id="ARBA00004602"/>
    </source>
</evidence>
<dbReference type="SUPFAM" id="SSF49452">
    <property type="entry name" value="Starch-binding domain-like"/>
    <property type="match status" value="1"/>
</dbReference>
<evidence type="ECO:0000256" key="7">
    <source>
        <dbReference type="ARBA" id="ARBA00023234"/>
    </source>
</evidence>
<dbReference type="GO" id="GO:2001070">
    <property type="term" value="F:starch binding"/>
    <property type="evidence" value="ECO:0007669"/>
    <property type="project" value="InterPro"/>
</dbReference>
<keyword evidence="12" id="KW-1185">Reference proteome</keyword>